<dbReference type="Proteomes" id="UP000239209">
    <property type="component" value="Unassembled WGS sequence"/>
</dbReference>
<dbReference type="InterPro" id="IPR003660">
    <property type="entry name" value="HAMP_dom"/>
</dbReference>
<evidence type="ECO:0000256" key="1">
    <source>
        <dbReference type="ARBA" id="ARBA00022692"/>
    </source>
</evidence>
<dbReference type="GO" id="GO:0007165">
    <property type="term" value="P:signal transduction"/>
    <property type="evidence" value="ECO:0007669"/>
    <property type="project" value="InterPro"/>
</dbReference>
<dbReference type="SMART" id="SM00304">
    <property type="entry name" value="HAMP"/>
    <property type="match status" value="1"/>
</dbReference>
<dbReference type="OrthoDB" id="3506500at2"/>
<dbReference type="Gene3D" id="6.10.340.10">
    <property type="match status" value="1"/>
</dbReference>
<evidence type="ECO:0000313" key="7">
    <source>
        <dbReference type="Proteomes" id="UP000239209"/>
    </source>
</evidence>
<dbReference type="SUPFAM" id="SSF158472">
    <property type="entry name" value="HAMP domain-like"/>
    <property type="match status" value="1"/>
</dbReference>
<dbReference type="PROSITE" id="PS50885">
    <property type="entry name" value="HAMP"/>
    <property type="match status" value="1"/>
</dbReference>
<dbReference type="CDD" id="cd06225">
    <property type="entry name" value="HAMP"/>
    <property type="match status" value="1"/>
</dbReference>
<dbReference type="RefSeq" id="WP_146163928.1">
    <property type="nucleotide sequence ID" value="NZ_PVZG01000001.1"/>
</dbReference>
<dbReference type="Pfam" id="PF00672">
    <property type="entry name" value="HAMP"/>
    <property type="match status" value="1"/>
</dbReference>
<keyword evidence="7" id="KW-1185">Reference proteome</keyword>
<evidence type="ECO:0000256" key="4">
    <source>
        <dbReference type="SAM" id="Phobius"/>
    </source>
</evidence>
<reference evidence="6 7" key="1">
    <citation type="submission" date="2018-03" db="EMBL/GenBank/DDBJ databases">
        <title>Genomic Encyclopedia of Archaeal and Bacterial Type Strains, Phase II (KMG-II): from individual species to whole genera.</title>
        <authorList>
            <person name="Goeker M."/>
        </authorList>
    </citation>
    <scope>NUCLEOTIDE SEQUENCE [LARGE SCALE GENOMIC DNA]</scope>
    <source>
        <strain evidence="6 7">DSM 45348</strain>
    </source>
</reference>
<evidence type="ECO:0000256" key="3">
    <source>
        <dbReference type="SAM" id="MobiDB-lite"/>
    </source>
</evidence>
<dbReference type="PANTHER" id="PTHR32089:SF112">
    <property type="entry name" value="LYSOZYME-LIKE PROTEIN-RELATED"/>
    <property type="match status" value="1"/>
</dbReference>
<protein>
    <submittedName>
        <fullName evidence="6">HAMP domain-containing protein</fullName>
    </submittedName>
</protein>
<sequence>MTAGLRRVRISTRLVAAMAILLALLGTVVAIGLSAIANQAAATTKVADYERTTRMAMQVKFRSGDFNGWQTAYAFDVSRGVPDAAADTAGARKSFLASVAAFRSEVAALREGRLSAEERTHLDRMEAAFGEFMTLDQRIVEDYRSGDRERLARADGLVAVDEIKIFNTIAAEVDALTAGIDADAAAATRDADAASDRASAVMVLVGILTVVVGALFAFVLIRSIIRPLGTLNERLAEIADGDGDLTQRLEEAGRDEITVAAGGFNRFAGRMQELVAAVAAKAREVSSAADELSAVSTQLAGAPSRPARRPAWSAPAPRRCRRSSRRSPPRPSR</sequence>
<feature type="region of interest" description="Disordered" evidence="3">
    <location>
        <begin position="297"/>
        <end position="333"/>
    </location>
</feature>
<dbReference type="GO" id="GO:0016020">
    <property type="term" value="C:membrane"/>
    <property type="evidence" value="ECO:0007669"/>
    <property type="project" value="InterPro"/>
</dbReference>
<accession>A0A2T0SIU6</accession>
<dbReference type="AlphaFoldDB" id="A0A2T0SIU6"/>
<feature type="domain" description="HAMP" evidence="5">
    <location>
        <begin position="222"/>
        <end position="276"/>
    </location>
</feature>
<feature type="compositionally biased region" description="Basic residues" evidence="3">
    <location>
        <begin position="318"/>
        <end position="333"/>
    </location>
</feature>
<gene>
    <name evidence="6" type="ORF">CLV70_101494</name>
</gene>
<dbReference type="PANTHER" id="PTHR32089">
    <property type="entry name" value="METHYL-ACCEPTING CHEMOTAXIS PROTEIN MCPB"/>
    <property type="match status" value="1"/>
</dbReference>
<feature type="transmembrane region" description="Helical" evidence="4">
    <location>
        <begin position="198"/>
        <end position="221"/>
    </location>
</feature>
<name>A0A2T0SIU6_9ACTN</name>
<proteinExistence type="predicted"/>
<evidence type="ECO:0000313" key="6">
    <source>
        <dbReference type="EMBL" id="PRY33332.1"/>
    </source>
</evidence>
<evidence type="ECO:0000256" key="2">
    <source>
        <dbReference type="ARBA" id="ARBA00022989"/>
    </source>
</evidence>
<feature type="compositionally biased region" description="Low complexity" evidence="3">
    <location>
        <begin position="302"/>
        <end position="317"/>
    </location>
</feature>
<evidence type="ECO:0000259" key="5">
    <source>
        <dbReference type="PROSITE" id="PS50885"/>
    </source>
</evidence>
<organism evidence="6 7">
    <name type="scientific">Pseudosporangium ferrugineum</name>
    <dbReference type="NCBI Taxonomy" id="439699"/>
    <lineage>
        <taxon>Bacteria</taxon>
        <taxon>Bacillati</taxon>
        <taxon>Actinomycetota</taxon>
        <taxon>Actinomycetes</taxon>
        <taxon>Micromonosporales</taxon>
        <taxon>Micromonosporaceae</taxon>
        <taxon>Pseudosporangium</taxon>
    </lineage>
</organism>
<dbReference type="EMBL" id="PVZG01000001">
    <property type="protein sequence ID" value="PRY33332.1"/>
    <property type="molecule type" value="Genomic_DNA"/>
</dbReference>
<keyword evidence="1 4" id="KW-0812">Transmembrane</keyword>
<keyword evidence="2 4" id="KW-1133">Transmembrane helix</keyword>
<comment type="caution">
    <text evidence="6">The sequence shown here is derived from an EMBL/GenBank/DDBJ whole genome shotgun (WGS) entry which is preliminary data.</text>
</comment>
<keyword evidence="4" id="KW-0472">Membrane</keyword>